<dbReference type="KEGG" id="paqt:E8L99_12570"/>
<organism evidence="2 3">
    <name type="scientific">Phreatobacter aquaticus</name>
    <dbReference type="NCBI Taxonomy" id="2570229"/>
    <lineage>
        <taxon>Bacteria</taxon>
        <taxon>Pseudomonadati</taxon>
        <taxon>Pseudomonadota</taxon>
        <taxon>Alphaproteobacteria</taxon>
        <taxon>Hyphomicrobiales</taxon>
        <taxon>Phreatobacteraceae</taxon>
        <taxon>Phreatobacter</taxon>
    </lineage>
</organism>
<dbReference type="NCBIfam" id="TIGR01444">
    <property type="entry name" value="fkbM_fam"/>
    <property type="match status" value="1"/>
</dbReference>
<dbReference type="OrthoDB" id="9801609at2"/>
<keyword evidence="3" id="KW-1185">Reference proteome</keyword>
<sequence>MSDPTAPGFLSYAQNFEDYHLSLLFAGQQDGFYCDVGGGHVVADNVSFSFYERGWRGIVVEPQAPLAAAYRTVRPRDVLVNALCGRASGESDFFQADRFHGLSTTVSQHADAASAAGIATTAHRLPVLTLADLFAAHAPASIDFLKVDVEGAEAEVLAGNDWQRFRPRVVMLEAVAPWSMADVSADFLPILSAAGYRDVYFDNLNRFYMPEEGLALAERLPKALPDWKAMRHLGEYGPAHEDATHPDHQLAKMLDPALFPRLNAMTSAELAGILPPGVDPVADETRAALARIACYFDGGFIIG</sequence>
<keyword evidence="2" id="KW-0489">Methyltransferase</keyword>
<evidence type="ECO:0000313" key="2">
    <source>
        <dbReference type="EMBL" id="QCK86530.1"/>
    </source>
</evidence>
<dbReference type="AlphaFoldDB" id="A0A4D7QF12"/>
<dbReference type="Proteomes" id="UP000298588">
    <property type="component" value="Chromosome"/>
</dbReference>
<feature type="domain" description="Methyltransferase FkbM" evidence="1">
    <location>
        <begin position="35"/>
        <end position="197"/>
    </location>
</feature>
<dbReference type="GO" id="GO:0008168">
    <property type="term" value="F:methyltransferase activity"/>
    <property type="evidence" value="ECO:0007669"/>
    <property type="project" value="UniProtKB-KW"/>
</dbReference>
<name>A0A4D7QF12_9HYPH</name>
<evidence type="ECO:0000313" key="3">
    <source>
        <dbReference type="Proteomes" id="UP000298588"/>
    </source>
</evidence>
<evidence type="ECO:0000259" key="1">
    <source>
        <dbReference type="Pfam" id="PF05050"/>
    </source>
</evidence>
<dbReference type="RefSeq" id="WP_137099861.1">
    <property type="nucleotide sequence ID" value="NZ_CP039865.1"/>
</dbReference>
<dbReference type="Gene3D" id="3.40.50.150">
    <property type="entry name" value="Vaccinia Virus protein VP39"/>
    <property type="match status" value="1"/>
</dbReference>
<dbReference type="EMBL" id="CP039865">
    <property type="protein sequence ID" value="QCK86530.1"/>
    <property type="molecule type" value="Genomic_DNA"/>
</dbReference>
<accession>A0A4D7QF12</accession>
<reference evidence="2 3" key="1">
    <citation type="submission" date="2019-04" db="EMBL/GenBank/DDBJ databases">
        <title>Phreatobacter aquaticus sp. nov.</title>
        <authorList>
            <person name="Choi A."/>
            <person name="Baek K."/>
        </authorList>
    </citation>
    <scope>NUCLEOTIDE SEQUENCE [LARGE SCALE GENOMIC DNA]</scope>
    <source>
        <strain evidence="2 3">NMCR1094</strain>
    </source>
</reference>
<protein>
    <submittedName>
        <fullName evidence="2">FkbM family methyltransferase</fullName>
    </submittedName>
</protein>
<gene>
    <name evidence="2" type="ORF">E8L99_12570</name>
</gene>
<dbReference type="InterPro" id="IPR029063">
    <property type="entry name" value="SAM-dependent_MTases_sf"/>
</dbReference>
<dbReference type="Pfam" id="PF05050">
    <property type="entry name" value="Methyltransf_21"/>
    <property type="match status" value="1"/>
</dbReference>
<keyword evidence="2" id="KW-0808">Transferase</keyword>
<dbReference type="SUPFAM" id="SSF53335">
    <property type="entry name" value="S-adenosyl-L-methionine-dependent methyltransferases"/>
    <property type="match status" value="1"/>
</dbReference>
<dbReference type="InterPro" id="IPR006342">
    <property type="entry name" value="FkbM_mtfrase"/>
</dbReference>
<dbReference type="GO" id="GO:0032259">
    <property type="term" value="P:methylation"/>
    <property type="evidence" value="ECO:0007669"/>
    <property type="project" value="UniProtKB-KW"/>
</dbReference>
<proteinExistence type="predicted"/>